<evidence type="ECO:0000313" key="6">
    <source>
        <dbReference type="Proteomes" id="UP000077069"/>
    </source>
</evidence>
<evidence type="ECO:0000313" key="5">
    <source>
        <dbReference type="EMBL" id="OAG00807.1"/>
    </source>
</evidence>
<keyword evidence="6" id="KW-1185">Reference proteome</keyword>
<accession>A0A177C245</accession>
<dbReference type="RefSeq" id="XP_018031172.1">
    <property type="nucleotide sequence ID" value="XM_018182194.1"/>
</dbReference>
<dbReference type="GeneID" id="28765680"/>
<evidence type="ECO:0000256" key="1">
    <source>
        <dbReference type="ARBA" id="ARBA00005375"/>
    </source>
</evidence>
<dbReference type="InterPro" id="IPR029033">
    <property type="entry name" value="His_PPase_superfam"/>
</dbReference>
<reference evidence="5 6" key="1">
    <citation type="submission" date="2016-05" db="EMBL/GenBank/DDBJ databases">
        <title>Comparative analysis of secretome profiles of manganese(II)-oxidizing ascomycete fungi.</title>
        <authorList>
            <consortium name="DOE Joint Genome Institute"/>
            <person name="Zeiner C.A."/>
            <person name="Purvine S.O."/>
            <person name="Zink E.M."/>
            <person name="Wu S."/>
            <person name="Pasa-Tolic L."/>
            <person name="Chaput D.L."/>
            <person name="Haridas S."/>
            <person name="Grigoriev I.V."/>
            <person name="Santelli C.M."/>
            <person name="Hansel C.M."/>
        </authorList>
    </citation>
    <scope>NUCLEOTIDE SEQUENCE [LARGE SCALE GENOMIC DNA]</scope>
    <source>
        <strain evidence="5 6">AP3s5-JAC2a</strain>
    </source>
</reference>
<dbReference type="EC" id="3.1.3.8" evidence="2"/>
<dbReference type="InterPro" id="IPR000560">
    <property type="entry name" value="His_Pase_clade-2"/>
</dbReference>
<dbReference type="Gene3D" id="3.40.50.1240">
    <property type="entry name" value="Phosphoglycerate mutase-like"/>
    <property type="match status" value="1"/>
</dbReference>
<dbReference type="GO" id="GO:0003993">
    <property type="term" value="F:acid phosphatase activity"/>
    <property type="evidence" value="ECO:0007669"/>
    <property type="project" value="TreeGrafter"/>
</dbReference>
<dbReference type="PROSITE" id="PS00778">
    <property type="entry name" value="HIS_ACID_PHOSPHAT_2"/>
    <property type="match status" value="1"/>
</dbReference>
<dbReference type="FunFam" id="3.40.50.1240:FF:000147">
    <property type="match status" value="1"/>
</dbReference>
<dbReference type="CDD" id="cd07061">
    <property type="entry name" value="HP_HAP_like"/>
    <property type="match status" value="1"/>
</dbReference>
<gene>
    <name evidence="5" type="ORF">CC84DRAFT_1208946</name>
</gene>
<evidence type="ECO:0000256" key="3">
    <source>
        <dbReference type="ARBA" id="ARBA00022801"/>
    </source>
</evidence>
<organism evidence="5 6">
    <name type="scientific">Paraphaeosphaeria sporulosa</name>
    <dbReference type="NCBI Taxonomy" id="1460663"/>
    <lineage>
        <taxon>Eukaryota</taxon>
        <taxon>Fungi</taxon>
        <taxon>Dikarya</taxon>
        <taxon>Ascomycota</taxon>
        <taxon>Pezizomycotina</taxon>
        <taxon>Dothideomycetes</taxon>
        <taxon>Pleosporomycetidae</taxon>
        <taxon>Pleosporales</taxon>
        <taxon>Massarineae</taxon>
        <taxon>Didymosphaeriaceae</taxon>
        <taxon>Paraphaeosphaeria</taxon>
    </lineage>
</organism>
<keyword evidence="3" id="KW-0378">Hydrolase</keyword>
<proteinExistence type="inferred from homology"/>
<dbReference type="EMBL" id="KV441558">
    <property type="protein sequence ID" value="OAG00807.1"/>
    <property type="molecule type" value="Genomic_DNA"/>
</dbReference>
<dbReference type="SUPFAM" id="SSF53254">
    <property type="entry name" value="Phosphoglycerate mutase-like"/>
    <property type="match status" value="1"/>
</dbReference>
<feature type="chain" id="PRO_5008057600" description="3-phytase" evidence="4">
    <location>
        <begin position="19"/>
        <end position="562"/>
    </location>
</feature>
<dbReference type="GO" id="GO:0016158">
    <property type="term" value="F:inositol hexakisphosphate 3-phosphatase activity"/>
    <property type="evidence" value="ECO:0007669"/>
    <property type="project" value="UniProtKB-EC"/>
</dbReference>
<dbReference type="PANTHER" id="PTHR20963:SF43">
    <property type="entry name" value="PUTATIVE (AFU_ORTHOLOGUE AFUA_7G01240)-RELATED"/>
    <property type="match status" value="1"/>
</dbReference>
<name>A0A177C245_9PLEO</name>
<evidence type="ECO:0000256" key="2">
    <source>
        <dbReference type="ARBA" id="ARBA00012632"/>
    </source>
</evidence>
<dbReference type="OrthoDB" id="6509975at2759"/>
<dbReference type="PROSITE" id="PS00616">
    <property type="entry name" value="HIS_ACID_PHOSPHAT_1"/>
    <property type="match status" value="1"/>
</dbReference>
<protein>
    <recommendedName>
        <fullName evidence="2">3-phytase</fullName>
        <ecNumber evidence="2">3.1.3.8</ecNumber>
    </recommendedName>
</protein>
<keyword evidence="4" id="KW-0732">Signal</keyword>
<dbReference type="InParanoid" id="A0A177C245"/>
<evidence type="ECO:0000256" key="4">
    <source>
        <dbReference type="SAM" id="SignalP"/>
    </source>
</evidence>
<dbReference type="AlphaFoldDB" id="A0A177C245"/>
<dbReference type="InterPro" id="IPR033379">
    <property type="entry name" value="Acid_Pase_AS"/>
</dbReference>
<dbReference type="STRING" id="1460663.A0A177C245"/>
<dbReference type="PANTHER" id="PTHR20963">
    <property type="entry name" value="MULTIPLE INOSITOL POLYPHOSPHATE PHOSPHATASE-RELATED"/>
    <property type="match status" value="1"/>
</dbReference>
<feature type="signal peptide" evidence="4">
    <location>
        <begin position="1"/>
        <end position="18"/>
    </location>
</feature>
<sequence>MLWLVKLSLQLLDPFWDAGYKGIDFRTQSSLKVGSVLKSDCQTPTATAPSSKLPDYFDTTLGWYAGPTATGPSPWLAQTNAAPFVGVSYIPNTPLETQAPIPGNKHGYNIFERLGHMSPYFPNPRGFGVHEYPVPPGANVTWLNMIHRHGSRYPEVTGNELRLAQKLTDAKGKYQAHGALSFLNDWRNVLGAEILVPVGKQQLFDSGTLHYYQYGHLYPNDGSKIIARTTTQRRMLESAEYFMAGFFGLGWTQNATLELVIESKGFNNTLAGYKGCNRTSWDIGGKTSREWAETYLQDAHQRIRGNITGGLDWTLSDTYSAQTLCAYETVAVGFSHWCNLFTYEEWEAFEYSLDIAFAAGTGFLSPIGRAIGIGYVSEVLARMQHHVLSSPTALINTTLDNNTVTFPTQQALNLDFSHDSNIISILVAFGLTQFAEYLPPTRILPEREFVMAYIEPFAGRLDIEVIQAPAPINPSRSVAVHELYEDGPPTSYVHFVLNQRTVPLGKSLKECGNRDDGWCEMTAFLEVQKVQVEKADFEWACFGDYEMPEYGTVSDGRPPSKE</sequence>
<dbReference type="Pfam" id="PF00328">
    <property type="entry name" value="His_Phos_2"/>
    <property type="match status" value="1"/>
</dbReference>
<dbReference type="Proteomes" id="UP000077069">
    <property type="component" value="Unassembled WGS sequence"/>
</dbReference>
<comment type="similarity">
    <text evidence="1">Belongs to the histidine acid phosphatase family.</text>
</comment>